<feature type="compositionally biased region" description="Basic and acidic residues" evidence="1">
    <location>
        <begin position="45"/>
        <end position="61"/>
    </location>
</feature>
<dbReference type="Proteomes" id="UP000656881">
    <property type="component" value="Unassembled WGS sequence"/>
</dbReference>
<comment type="caution">
    <text evidence="2">The sequence shown here is derived from an EMBL/GenBank/DDBJ whole genome shotgun (WGS) entry which is preliminary data.</text>
</comment>
<dbReference type="EMBL" id="BMNG01000003">
    <property type="protein sequence ID" value="GGO39539.1"/>
    <property type="molecule type" value="Genomic_DNA"/>
</dbReference>
<evidence type="ECO:0000313" key="3">
    <source>
        <dbReference type="Proteomes" id="UP000656881"/>
    </source>
</evidence>
<evidence type="ECO:0000313" key="2">
    <source>
        <dbReference type="EMBL" id="GGO39539.1"/>
    </source>
</evidence>
<sequence>MIFGPERGPWVWGAPEADGFSHTSDVWQGVKSVAVRVGCSSSAEKRRDVMRGGRVPPEGEQRGAGGGGASRVLGEHVEPLQTWGVLCSRGN</sequence>
<protein>
    <submittedName>
        <fullName evidence="2">Uncharacterized protein</fullName>
    </submittedName>
</protein>
<feature type="region of interest" description="Disordered" evidence="1">
    <location>
        <begin position="45"/>
        <end position="72"/>
    </location>
</feature>
<reference evidence="3" key="1">
    <citation type="journal article" date="2019" name="Int. J. Syst. Evol. Microbiol.">
        <title>The Global Catalogue of Microorganisms (GCM) 10K type strain sequencing project: providing services to taxonomists for standard genome sequencing and annotation.</title>
        <authorList>
            <consortium name="The Broad Institute Genomics Platform"/>
            <consortium name="The Broad Institute Genome Sequencing Center for Infectious Disease"/>
            <person name="Wu L."/>
            <person name="Ma J."/>
        </authorList>
    </citation>
    <scope>NUCLEOTIDE SEQUENCE [LARGE SCALE GENOMIC DNA]</scope>
    <source>
        <strain evidence="3">CGMCC 4.7349</strain>
    </source>
</reference>
<organism evidence="2 3">
    <name type="scientific">Streptomyces lasiicapitis</name>
    <dbReference type="NCBI Taxonomy" id="1923961"/>
    <lineage>
        <taxon>Bacteria</taxon>
        <taxon>Bacillati</taxon>
        <taxon>Actinomycetota</taxon>
        <taxon>Actinomycetes</taxon>
        <taxon>Kitasatosporales</taxon>
        <taxon>Streptomycetaceae</taxon>
        <taxon>Streptomyces</taxon>
    </lineage>
</organism>
<accession>A0ABQ2LM46</accession>
<gene>
    <name evidence="2" type="ORF">GCM10012286_16330</name>
</gene>
<proteinExistence type="predicted"/>
<evidence type="ECO:0000256" key="1">
    <source>
        <dbReference type="SAM" id="MobiDB-lite"/>
    </source>
</evidence>
<keyword evidence="3" id="KW-1185">Reference proteome</keyword>
<name>A0ABQ2LM46_9ACTN</name>